<reference evidence="1" key="2">
    <citation type="journal article" date="2015" name="Data Brief">
        <title>Shoot transcriptome of the giant reed, Arundo donax.</title>
        <authorList>
            <person name="Barrero R.A."/>
            <person name="Guerrero F.D."/>
            <person name="Moolhuijzen P."/>
            <person name="Goolsby J.A."/>
            <person name="Tidwell J."/>
            <person name="Bellgard S.E."/>
            <person name="Bellgard M.I."/>
        </authorList>
    </citation>
    <scope>NUCLEOTIDE SEQUENCE</scope>
    <source>
        <tissue evidence="1">Shoot tissue taken approximately 20 cm above the soil surface</tissue>
    </source>
</reference>
<sequence length="28" mass="3174">MTSKPVSYILWDKCKDVSVIKGSNVVLY</sequence>
<reference evidence="1" key="1">
    <citation type="submission" date="2014-09" db="EMBL/GenBank/DDBJ databases">
        <authorList>
            <person name="Magalhaes I.L.F."/>
            <person name="Oliveira U."/>
            <person name="Santos F.R."/>
            <person name="Vidigal T.H.D.A."/>
            <person name="Brescovit A.D."/>
            <person name="Santos A.J."/>
        </authorList>
    </citation>
    <scope>NUCLEOTIDE SEQUENCE</scope>
    <source>
        <tissue evidence="1">Shoot tissue taken approximately 20 cm above the soil surface</tissue>
    </source>
</reference>
<organism evidence="1">
    <name type="scientific">Arundo donax</name>
    <name type="common">Giant reed</name>
    <name type="synonym">Donax arundinaceus</name>
    <dbReference type="NCBI Taxonomy" id="35708"/>
    <lineage>
        <taxon>Eukaryota</taxon>
        <taxon>Viridiplantae</taxon>
        <taxon>Streptophyta</taxon>
        <taxon>Embryophyta</taxon>
        <taxon>Tracheophyta</taxon>
        <taxon>Spermatophyta</taxon>
        <taxon>Magnoliopsida</taxon>
        <taxon>Liliopsida</taxon>
        <taxon>Poales</taxon>
        <taxon>Poaceae</taxon>
        <taxon>PACMAD clade</taxon>
        <taxon>Arundinoideae</taxon>
        <taxon>Arundineae</taxon>
        <taxon>Arundo</taxon>
    </lineage>
</organism>
<proteinExistence type="predicted"/>
<name>A0A0A9FV35_ARUDO</name>
<dbReference type="AlphaFoldDB" id="A0A0A9FV35"/>
<protein>
    <submittedName>
        <fullName evidence="1">Uncharacterized protein</fullName>
    </submittedName>
</protein>
<evidence type="ECO:0000313" key="1">
    <source>
        <dbReference type="EMBL" id="JAE14176.1"/>
    </source>
</evidence>
<accession>A0A0A9FV35</accession>
<dbReference type="EMBL" id="GBRH01183720">
    <property type="protein sequence ID" value="JAE14176.1"/>
    <property type="molecule type" value="Transcribed_RNA"/>
</dbReference>